<dbReference type="InterPro" id="IPR036465">
    <property type="entry name" value="vWFA_dom_sf"/>
</dbReference>
<dbReference type="Pfam" id="PF01882">
    <property type="entry name" value="DUF58"/>
    <property type="match status" value="1"/>
</dbReference>
<organism evidence="2 3">
    <name type="scientific">Polluticaenibacter yanchengensis</name>
    <dbReference type="NCBI Taxonomy" id="3014562"/>
    <lineage>
        <taxon>Bacteria</taxon>
        <taxon>Pseudomonadati</taxon>
        <taxon>Bacteroidota</taxon>
        <taxon>Chitinophagia</taxon>
        <taxon>Chitinophagales</taxon>
        <taxon>Chitinophagaceae</taxon>
        <taxon>Polluticaenibacter</taxon>
    </lineage>
</organism>
<protein>
    <submittedName>
        <fullName evidence="2">DUF58 domain-containing protein</fullName>
    </submittedName>
</protein>
<dbReference type="Gene3D" id="3.40.50.410">
    <property type="entry name" value="von Willebrand factor, type A domain"/>
    <property type="match status" value="1"/>
</dbReference>
<evidence type="ECO:0000313" key="3">
    <source>
        <dbReference type="Proteomes" id="UP001210231"/>
    </source>
</evidence>
<evidence type="ECO:0000259" key="1">
    <source>
        <dbReference type="Pfam" id="PF01882"/>
    </source>
</evidence>
<reference evidence="2 3" key="1">
    <citation type="submission" date="2022-12" db="EMBL/GenBank/DDBJ databases">
        <title>Chitinophagaceae gen. sp. nov., a new member of the family Chitinophagaceae, isolated from soil in a chemical factory.</title>
        <authorList>
            <person name="Ke Z."/>
        </authorList>
    </citation>
    <scope>NUCLEOTIDE SEQUENCE [LARGE SCALE GENOMIC DNA]</scope>
    <source>
        <strain evidence="2 3">LY-5</strain>
    </source>
</reference>
<dbReference type="EMBL" id="JAQGEF010000004">
    <property type="protein sequence ID" value="MDA3614053.1"/>
    <property type="molecule type" value="Genomic_DNA"/>
</dbReference>
<keyword evidence="3" id="KW-1185">Reference proteome</keyword>
<dbReference type="PANTHER" id="PTHR33608">
    <property type="entry name" value="BLL2464 PROTEIN"/>
    <property type="match status" value="1"/>
</dbReference>
<sequence length="300" mass="34052">MADTVNEKQAFQSLLKKIRQIEIKSKKLSTDTFSGNYSSAFKGRGMSFKEVREYAAGDDVRFIDWNTSARFGHPFSKLFEEDRENTLMLLIDCSASNLIGTSHQTKQELITEISALVAFSAIKNNDKVGAIFFTDKIEKFIPPKKGKGHVLHIIAQMLTINPASKHTDIAAALQFLNQVVRNKAIVVLCSDFEDNDTYFKTLKAASYRHDCVGIQVYDAIEAELPKAGLIPFVDAESGELIWVDSANKDVQQNWKSSWQRDSLRISDTLKAARWDFIKFCTGDDYIKNLQSFFVNRIKRR</sequence>
<dbReference type="InterPro" id="IPR002881">
    <property type="entry name" value="DUF58"/>
</dbReference>
<feature type="domain" description="DUF58" evidence="1">
    <location>
        <begin position="50"/>
        <end position="260"/>
    </location>
</feature>
<dbReference type="RefSeq" id="WP_407030381.1">
    <property type="nucleotide sequence ID" value="NZ_JAQGEF010000004.1"/>
</dbReference>
<name>A0ABT4UIN9_9BACT</name>
<dbReference type="PANTHER" id="PTHR33608:SF6">
    <property type="entry name" value="BLL2464 PROTEIN"/>
    <property type="match status" value="1"/>
</dbReference>
<dbReference type="Proteomes" id="UP001210231">
    <property type="component" value="Unassembled WGS sequence"/>
</dbReference>
<gene>
    <name evidence="2" type="ORF">O3P16_04495</name>
</gene>
<dbReference type="CDD" id="cd00198">
    <property type="entry name" value="vWFA"/>
    <property type="match status" value="1"/>
</dbReference>
<proteinExistence type="predicted"/>
<evidence type="ECO:0000313" key="2">
    <source>
        <dbReference type="EMBL" id="MDA3614053.1"/>
    </source>
</evidence>
<accession>A0ABT4UIN9</accession>
<dbReference type="SUPFAM" id="SSF53300">
    <property type="entry name" value="vWA-like"/>
    <property type="match status" value="1"/>
</dbReference>
<comment type="caution">
    <text evidence="2">The sequence shown here is derived from an EMBL/GenBank/DDBJ whole genome shotgun (WGS) entry which is preliminary data.</text>
</comment>